<keyword evidence="2" id="KW-0413">Isomerase</keyword>
<sequence length="90" mass="10009">MGEHGQCRQRHQWLPVLHNYSQDLLARRQARGFRQSSGRHGCGTEGGEHQDGQPGQAPEGCDHCRLWQDRSGETLCHCQGVERASGTSSL</sequence>
<dbReference type="RGD" id="620312">
    <property type="gene designation" value="Ppib"/>
</dbReference>
<accession>A6J5H3</accession>
<dbReference type="GO" id="GO:0016853">
    <property type="term" value="F:isomerase activity"/>
    <property type="evidence" value="ECO:0007669"/>
    <property type="project" value="UniProtKB-KW"/>
</dbReference>
<dbReference type="AlphaFoldDB" id="A6J5H3"/>
<evidence type="ECO:0000256" key="1">
    <source>
        <dbReference type="SAM" id="MobiDB-lite"/>
    </source>
</evidence>
<protein>
    <submittedName>
        <fullName evidence="2">Peptidylprolyl isomerase B, isoform CRA_c</fullName>
    </submittedName>
</protein>
<proteinExistence type="predicted"/>
<feature type="region of interest" description="Disordered" evidence="1">
    <location>
        <begin position="30"/>
        <end position="59"/>
    </location>
</feature>
<evidence type="ECO:0000313" key="3">
    <source>
        <dbReference type="Proteomes" id="UP000234681"/>
    </source>
</evidence>
<reference evidence="3" key="1">
    <citation type="submission" date="2005-09" db="EMBL/GenBank/DDBJ databases">
        <authorList>
            <person name="Mural R.J."/>
            <person name="Li P.W."/>
            <person name="Adams M.D."/>
            <person name="Amanatides P.G."/>
            <person name="Baden-Tillson H."/>
            <person name="Barnstead M."/>
            <person name="Chin S.H."/>
            <person name="Dew I."/>
            <person name="Evans C.A."/>
            <person name="Ferriera S."/>
            <person name="Flanigan M."/>
            <person name="Fosler C."/>
            <person name="Glodek A."/>
            <person name="Gu Z."/>
            <person name="Holt R.A."/>
            <person name="Jennings D."/>
            <person name="Kraft C.L."/>
            <person name="Lu F."/>
            <person name="Nguyen T."/>
            <person name="Nusskern D.R."/>
            <person name="Pfannkoch C.M."/>
            <person name="Sitter C."/>
            <person name="Sutton G.G."/>
            <person name="Venter J.C."/>
            <person name="Wang Z."/>
            <person name="Woodage T."/>
            <person name="Zheng X.H."/>
            <person name="Zhong F."/>
        </authorList>
    </citation>
    <scope>NUCLEOTIDE SEQUENCE [LARGE SCALE GENOMIC DNA]</scope>
    <source>
        <strain>BN</strain>
        <strain evidence="3">Sprague-Dawley</strain>
    </source>
</reference>
<dbReference type="Proteomes" id="UP000234681">
    <property type="component" value="Chromosome 8"/>
</dbReference>
<dbReference type="EMBL" id="CH473975">
    <property type="protein sequence ID" value="EDL95846.1"/>
    <property type="molecule type" value="Genomic_DNA"/>
</dbReference>
<evidence type="ECO:0000313" key="2">
    <source>
        <dbReference type="EMBL" id="EDL95846.1"/>
    </source>
</evidence>
<name>A6J5H3_RAT</name>
<organism evidence="2 3">
    <name type="scientific">Rattus norvegicus</name>
    <name type="common">Rat</name>
    <dbReference type="NCBI Taxonomy" id="10116"/>
    <lineage>
        <taxon>Eukaryota</taxon>
        <taxon>Metazoa</taxon>
        <taxon>Chordata</taxon>
        <taxon>Craniata</taxon>
        <taxon>Vertebrata</taxon>
        <taxon>Euteleostomi</taxon>
        <taxon>Mammalia</taxon>
        <taxon>Eutheria</taxon>
        <taxon>Euarchontoglires</taxon>
        <taxon>Glires</taxon>
        <taxon>Rodentia</taxon>
        <taxon>Myomorpha</taxon>
        <taxon>Muroidea</taxon>
        <taxon>Muridae</taxon>
        <taxon>Murinae</taxon>
        <taxon>Rattus</taxon>
    </lineage>
</organism>
<gene>
    <name evidence="2 4" type="primary">Ppib</name>
    <name evidence="2" type="ORF">rCG_58254</name>
</gene>
<evidence type="ECO:0000313" key="4">
    <source>
        <dbReference type="RGD" id="620312"/>
    </source>
</evidence>